<dbReference type="PANTHER" id="PTHR30087:SF1">
    <property type="entry name" value="HYPOTHETICAL CYTOSOLIC PROTEIN"/>
    <property type="match status" value="1"/>
</dbReference>
<accession>A0A1T4KNH8</accession>
<evidence type="ECO:0000313" key="1">
    <source>
        <dbReference type="EMBL" id="SJZ43965.1"/>
    </source>
</evidence>
<protein>
    <submittedName>
        <fullName evidence="1">Uncharacterized conserved protein YbbK, DUF523 family</fullName>
    </submittedName>
</protein>
<dbReference type="OrthoDB" id="495783at2"/>
<dbReference type="Proteomes" id="UP000190637">
    <property type="component" value="Unassembled WGS sequence"/>
</dbReference>
<dbReference type="RefSeq" id="WP_078759856.1">
    <property type="nucleotide sequence ID" value="NZ_FUWS01000001.1"/>
</dbReference>
<gene>
    <name evidence="1" type="ORF">SAMN02745673_00463</name>
</gene>
<proteinExistence type="predicted"/>
<dbReference type="PANTHER" id="PTHR30087">
    <property type="entry name" value="INNER MEMBRANE PROTEIN"/>
    <property type="match status" value="1"/>
</dbReference>
<keyword evidence="2" id="KW-1185">Reference proteome</keyword>
<organism evidence="1 2">
    <name type="scientific">Marinactinospora thermotolerans DSM 45154</name>
    <dbReference type="NCBI Taxonomy" id="1122192"/>
    <lineage>
        <taxon>Bacteria</taxon>
        <taxon>Bacillati</taxon>
        <taxon>Actinomycetota</taxon>
        <taxon>Actinomycetes</taxon>
        <taxon>Streptosporangiales</taxon>
        <taxon>Nocardiopsidaceae</taxon>
        <taxon>Marinactinospora</taxon>
    </lineage>
</organism>
<dbReference type="AlphaFoldDB" id="A0A1T4KNH8"/>
<sequence length="167" mass="17349">MEKILVSACLMGQAVRYDGRAKTAEHEIFARWRAEGRLVSYCPEVAGGLPVPRPPAEIEPGADAATVLRGGARILTSDGADVSRPFLNGAAGALAAARRHGVRMAVLKEGSPSCGSGRVYDGTFTGATLPGRGVTTEVLRDHGIAVFSEEDLPAADAHLRALEAGEG</sequence>
<dbReference type="InterPro" id="IPR007553">
    <property type="entry name" value="2-thiour_desulf"/>
</dbReference>
<reference evidence="1 2" key="1">
    <citation type="submission" date="2017-02" db="EMBL/GenBank/DDBJ databases">
        <authorList>
            <person name="Peterson S.W."/>
        </authorList>
    </citation>
    <scope>NUCLEOTIDE SEQUENCE [LARGE SCALE GENOMIC DNA]</scope>
    <source>
        <strain evidence="1 2">DSM 45154</strain>
    </source>
</reference>
<name>A0A1T4KNH8_9ACTN</name>
<dbReference type="Pfam" id="PF04463">
    <property type="entry name" value="2-thiour_desulf"/>
    <property type="match status" value="1"/>
</dbReference>
<dbReference type="STRING" id="1122192.SAMN02745673_00463"/>
<evidence type="ECO:0000313" key="2">
    <source>
        <dbReference type="Proteomes" id="UP000190637"/>
    </source>
</evidence>
<dbReference type="EMBL" id="FUWS01000001">
    <property type="protein sequence ID" value="SJZ43965.1"/>
    <property type="molecule type" value="Genomic_DNA"/>
</dbReference>